<evidence type="ECO:0000313" key="2">
    <source>
        <dbReference type="EMBL" id="EFA86405.1"/>
    </source>
</evidence>
<dbReference type="EMBL" id="ADBJ01000002">
    <property type="protein sequence ID" value="EFA86405.1"/>
    <property type="molecule type" value="Genomic_DNA"/>
</dbReference>
<evidence type="ECO:0000256" key="1">
    <source>
        <dbReference type="SAM" id="SignalP"/>
    </source>
</evidence>
<sequence>MVSFKSILILVIIISFLYVEAGLITLSGSGDENNNHNHDGGSGLLTIGNDGLLTLGNNGGRSGQYNYPGHGGRGENYYNSLNQILICREDCRRQYSKCLNVFVSSICAQTIVKCIQNCVNP</sequence>
<dbReference type="Proteomes" id="UP000001396">
    <property type="component" value="Unassembled WGS sequence"/>
</dbReference>
<accession>D3AVT2</accession>
<organism evidence="2 3">
    <name type="scientific">Heterostelium pallidum (strain ATCC 26659 / Pp 5 / PN500)</name>
    <name type="common">Cellular slime mold</name>
    <name type="synonym">Polysphondylium pallidum</name>
    <dbReference type="NCBI Taxonomy" id="670386"/>
    <lineage>
        <taxon>Eukaryota</taxon>
        <taxon>Amoebozoa</taxon>
        <taxon>Evosea</taxon>
        <taxon>Eumycetozoa</taxon>
        <taxon>Dictyostelia</taxon>
        <taxon>Acytosteliales</taxon>
        <taxon>Acytosteliaceae</taxon>
        <taxon>Heterostelium</taxon>
    </lineage>
</organism>
<proteinExistence type="predicted"/>
<gene>
    <name evidence="2" type="ORF">PPL_00197</name>
</gene>
<feature type="chain" id="PRO_5003041056" evidence="1">
    <location>
        <begin position="22"/>
        <end position="121"/>
    </location>
</feature>
<dbReference type="InParanoid" id="D3AVT2"/>
<dbReference type="RefSeq" id="XP_020438510.1">
    <property type="nucleotide sequence ID" value="XM_020571236.1"/>
</dbReference>
<protein>
    <submittedName>
        <fullName evidence="2">Uncharacterized protein</fullName>
    </submittedName>
</protein>
<feature type="signal peptide" evidence="1">
    <location>
        <begin position="1"/>
        <end position="21"/>
    </location>
</feature>
<name>D3AVT2_HETP5</name>
<comment type="caution">
    <text evidence="2">The sequence shown here is derived from an EMBL/GenBank/DDBJ whole genome shotgun (WGS) entry which is preliminary data.</text>
</comment>
<reference evidence="2 3" key="1">
    <citation type="journal article" date="2011" name="Genome Res.">
        <title>Phylogeny-wide analysis of social amoeba genomes highlights ancient origins for complex intercellular communication.</title>
        <authorList>
            <person name="Heidel A.J."/>
            <person name="Lawal H.M."/>
            <person name="Felder M."/>
            <person name="Schilde C."/>
            <person name="Helps N.R."/>
            <person name="Tunggal B."/>
            <person name="Rivero F."/>
            <person name="John U."/>
            <person name="Schleicher M."/>
            <person name="Eichinger L."/>
            <person name="Platzer M."/>
            <person name="Noegel A.A."/>
            <person name="Schaap P."/>
            <person name="Gloeckner G."/>
        </authorList>
    </citation>
    <scope>NUCLEOTIDE SEQUENCE [LARGE SCALE GENOMIC DNA]</scope>
    <source>
        <strain evidence="3">ATCC 26659 / Pp 5 / PN500</strain>
    </source>
</reference>
<evidence type="ECO:0000313" key="3">
    <source>
        <dbReference type="Proteomes" id="UP000001396"/>
    </source>
</evidence>
<dbReference type="GeneID" id="31355731"/>
<dbReference type="AlphaFoldDB" id="D3AVT2"/>
<keyword evidence="3" id="KW-1185">Reference proteome</keyword>
<keyword evidence="1" id="KW-0732">Signal</keyword>